<keyword evidence="7 12" id="KW-0560">Oxidoreductase</keyword>
<organism evidence="14 15">
    <name type="scientific">Papaver nudicaule</name>
    <name type="common">Iceland poppy</name>
    <dbReference type="NCBI Taxonomy" id="74823"/>
    <lineage>
        <taxon>Eukaryota</taxon>
        <taxon>Viridiplantae</taxon>
        <taxon>Streptophyta</taxon>
        <taxon>Embryophyta</taxon>
        <taxon>Tracheophyta</taxon>
        <taxon>Spermatophyta</taxon>
        <taxon>Magnoliopsida</taxon>
        <taxon>Ranunculales</taxon>
        <taxon>Papaveraceae</taxon>
        <taxon>Papaveroideae</taxon>
        <taxon>Papaver</taxon>
    </lineage>
</organism>
<evidence type="ECO:0000256" key="5">
    <source>
        <dbReference type="ARBA" id="ARBA00022723"/>
    </source>
</evidence>
<evidence type="ECO:0000256" key="6">
    <source>
        <dbReference type="ARBA" id="ARBA00022989"/>
    </source>
</evidence>
<reference evidence="14" key="1">
    <citation type="submission" date="2022-03" db="EMBL/GenBank/DDBJ databases">
        <title>A functionally conserved STORR gene fusion in Papaver species that diverged 16.8 million years ago.</title>
        <authorList>
            <person name="Catania T."/>
        </authorList>
    </citation>
    <scope>NUCLEOTIDE SEQUENCE</scope>
    <source>
        <strain evidence="14">S-191538</strain>
    </source>
</reference>
<dbReference type="CDD" id="cd11075">
    <property type="entry name" value="CYP77_89"/>
    <property type="match status" value="1"/>
</dbReference>
<keyword evidence="4 13" id="KW-0812">Transmembrane</keyword>
<evidence type="ECO:0000256" key="3">
    <source>
        <dbReference type="ARBA" id="ARBA00022617"/>
    </source>
</evidence>
<evidence type="ECO:0000256" key="4">
    <source>
        <dbReference type="ARBA" id="ARBA00022692"/>
    </source>
</evidence>
<dbReference type="InterPro" id="IPR002401">
    <property type="entry name" value="Cyt_P450_E_grp-I"/>
</dbReference>
<dbReference type="AlphaFoldDB" id="A0AA41VLR1"/>
<dbReference type="PANTHER" id="PTHR47944">
    <property type="entry name" value="CYTOCHROME P450 98A9"/>
    <property type="match status" value="1"/>
</dbReference>
<protein>
    <recommendedName>
        <fullName evidence="16">Cytochrome P450</fullName>
    </recommendedName>
</protein>
<evidence type="ECO:0008006" key="16">
    <source>
        <dbReference type="Google" id="ProtNLM"/>
    </source>
</evidence>
<dbReference type="Proteomes" id="UP001177140">
    <property type="component" value="Unassembled WGS sequence"/>
</dbReference>
<feature type="transmembrane region" description="Helical" evidence="13">
    <location>
        <begin position="16"/>
        <end position="38"/>
    </location>
</feature>
<keyword evidence="10 13" id="KW-0472">Membrane</keyword>
<dbReference type="PRINTS" id="PR00385">
    <property type="entry name" value="P450"/>
</dbReference>
<keyword evidence="3 11" id="KW-0349">Heme</keyword>
<keyword evidence="9 12" id="KW-0503">Monooxygenase</keyword>
<dbReference type="GO" id="GO:0033075">
    <property type="term" value="P:isoquinoline alkaloid biosynthetic process"/>
    <property type="evidence" value="ECO:0007669"/>
    <property type="project" value="UniProtKB-ARBA"/>
</dbReference>
<dbReference type="Gene3D" id="1.10.630.10">
    <property type="entry name" value="Cytochrome P450"/>
    <property type="match status" value="1"/>
</dbReference>
<comment type="caution">
    <text evidence="14">The sequence shown here is derived from an EMBL/GenBank/DDBJ whole genome shotgun (WGS) entry which is preliminary data.</text>
</comment>
<evidence type="ECO:0000256" key="7">
    <source>
        <dbReference type="ARBA" id="ARBA00023002"/>
    </source>
</evidence>
<evidence type="ECO:0000313" key="15">
    <source>
        <dbReference type="Proteomes" id="UP001177140"/>
    </source>
</evidence>
<dbReference type="EMBL" id="JAJJMA010248716">
    <property type="protein sequence ID" value="MCL7043611.1"/>
    <property type="molecule type" value="Genomic_DNA"/>
</dbReference>
<keyword evidence="6 13" id="KW-1133">Transmembrane helix</keyword>
<dbReference type="PROSITE" id="PS00086">
    <property type="entry name" value="CYTOCHROME_P450"/>
    <property type="match status" value="1"/>
</dbReference>
<dbReference type="InterPro" id="IPR017972">
    <property type="entry name" value="Cyt_P450_CS"/>
</dbReference>
<keyword evidence="15" id="KW-1185">Reference proteome</keyword>
<dbReference type="FunFam" id="1.10.630.10:FF:000012">
    <property type="entry name" value="Cytochrome P450 family protein"/>
    <property type="match status" value="1"/>
</dbReference>
<dbReference type="InterPro" id="IPR001128">
    <property type="entry name" value="Cyt_P450"/>
</dbReference>
<evidence type="ECO:0000256" key="12">
    <source>
        <dbReference type="RuleBase" id="RU000461"/>
    </source>
</evidence>
<dbReference type="GO" id="GO:0016717">
    <property type="term" value="F:oxidoreductase activity, acting on paired donors, with oxidation of a pair of donors resulting in the reduction of molecular oxygen to two molecules of water"/>
    <property type="evidence" value="ECO:0007669"/>
    <property type="project" value="UniProtKB-ARBA"/>
</dbReference>
<evidence type="ECO:0000256" key="9">
    <source>
        <dbReference type="ARBA" id="ARBA00023033"/>
    </source>
</evidence>
<evidence type="ECO:0000256" key="8">
    <source>
        <dbReference type="ARBA" id="ARBA00023004"/>
    </source>
</evidence>
<dbReference type="GO" id="GO:0005506">
    <property type="term" value="F:iron ion binding"/>
    <property type="evidence" value="ECO:0007669"/>
    <property type="project" value="InterPro"/>
</dbReference>
<evidence type="ECO:0000256" key="13">
    <source>
        <dbReference type="SAM" id="Phobius"/>
    </source>
</evidence>
<comment type="subcellular location">
    <subcellularLocation>
        <location evidence="1">Membrane</location>
        <topology evidence="1">Single-pass membrane protein</topology>
    </subcellularLocation>
</comment>
<evidence type="ECO:0000256" key="2">
    <source>
        <dbReference type="ARBA" id="ARBA00010617"/>
    </source>
</evidence>
<dbReference type="PANTHER" id="PTHR47944:SF19">
    <property type="entry name" value="CYTOCHROME P450 77A4"/>
    <property type="match status" value="1"/>
</dbReference>
<feature type="binding site" description="axial binding residue" evidence="11">
    <location>
        <position position="458"/>
    </location>
    <ligand>
        <name>heme</name>
        <dbReference type="ChEBI" id="CHEBI:30413"/>
    </ligand>
    <ligandPart>
        <name>Fe</name>
        <dbReference type="ChEBI" id="CHEBI:18248"/>
    </ligandPart>
</feature>
<accession>A0AA41VLR1</accession>
<evidence type="ECO:0000256" key="11">
    <source>
        <dbReference type="PIRSR" id="PIRSR602401-1"/>
    </source>
</evidence>
<gene>
    <name evidence="14" type="ORF">MKW94_006571</name>
</gene>
<proteinExistence type="inferred from homology"/>
<evidence type="ECO:0000256" key="1">
    <source>
        <dbReference type="ARBA" id="ARBA00004167"/>
    </source>
</evidence>
<dbReference type="GO" id="GO:0020037">
    <property type="term" value="F:heme binding"/>
    <property type="evidence" value="ECO:0007669"/>
    <property type="project" value="InterPro"/>
</dbReference>
<keyword evidence="8 11" id="KW-0408">Iron</keyword>
<dbReference type="InterPro" id="IPR036396">
    <property type="entry name" value="Cyt_P450_sf"/>
</dbReference>
<dbReference type="GO" id="GO:0016020">
    <property type="term" value="C:membrane"/>
    <property type="evidence" value="ECO:0007669"/>
    <property type="project" value="UniProtKB-SubCell"/>
</dbReference>
<dbReference type="PRINTS" id="PR00463">
    <property type="entry name" value="EP450I"/>
</dbReference>
<evidence type="ECO:0000313" key="14">
    <source>
        <dbReference type="EMBL" id="MCL7043611.1"/>
    </source>
</evidence>
<evidence type="ECO:0000256" key="10">
    <source>
        <dbReference type="ARBA" id="ARBA00023136"/>
    </source>
</evidence>
<keyword evidence="5 11" id="KW-0479">Metal-binding</keyword>
<comment type="cofactor">
    <cofactor evidence="11">
        <name>heme</name>
        <dbReference type="ChEBI" id="CHEBI:30413"/>
    </cofactor>
</comment>
<dbReference type="GO" id="GO:0004497">
    <property type="term" value="F:monooxygenase activity"/>
    <property type="evidence" value="ECO:0007669"/>
    <property type="project" value="UniProtKB-KW"/>
</dbReference>
<sequence>MSRMDTLISSLSSSDYNLFFFTTISFLVSALFFLKYLIRSKVKLPPGPPGWPIVGNLFQFSRSGKQFFEYIKDLQQVYGPIFTIQMGTRTVVIITTPELAHEALIEKGTILASRPKENSTRSIFSSNKFTVNSSDYGPVWRSLRRNMVSEMLSTTRLRGFYGVRVNAMDRLINRFKTEAESTQGVVSVMKNVRFAVFCILISLCFGVEMDEETIEKIDETMQSVLYTVMPRLDDYLPLLSPFYLKQRKKAKQVRENQIKTIVPFIERRRSSIANPELDTTEAKFSYLDTLFELKVEGRNSSMSNAELVTLCSEFLNGGTDTTSTAVEWGIARLIQNPEIQRKLYEDIRSTVGDRLVDEKDIPNLVYLNAFTKELLRKHPPTYFTLTHSVAEPVKLAGYDIPTYVGLEFFLTAIAEDPKHWSDPVKFNPDRFLSGKEDADLTGVRGVKMMPFGIGRRICPGMNMGTLHVNLIIARMVQAFEWCAPDDTTEVDFSEKLVFTVLMKNPLQAKIKPRV</sequence>
<name>A0AA41VLR1_PAPNU</name>
<dbReference type="SUPFAM" id="SSF48264">
    <property type="entry name" value="Cytochrome P450"/>
    <property type="match status" value="1"/>
</dbReference>
<dbReference type="Pfam" id="PF00067">
    <property type="entry name" value="p450"/>
    <property type="match status" value="1"/>
</dbReference>
<comment type="similarity">
    <text evidence="2 12">Belongs to the cytochrome P450 family.</text>
</comment>